<proteinExistence type="predicted"/>
<protein>
    <submittedName>
        <fullName evidence="1">Uncharacterized protein</fullName>
    </submittedName>
</protein>
<dbReference type="AlphaFoldDB" id="A0ABD1YG09"/>
<evidence type="ECO:0000313" key="2">
    <source>
        <dbReference type="Proteomes" id="UP001605036"/>
    </source>
</evidence>
<organism evidence="1 2">
    <name type="scientific">Riccia fluitans</name>
    <dbReference type="NCBI Taxonomy" id="41844"/>
    <lineage>
        <taxon>Eukaryota</taxon>
        <taxon>Viridiplantae</taxon>
        <taxon>Streptophyta</taxon>
        <taxon>Embryophyta</taxon>
        <taxon>Marchantiophyta</taxon>
        <taxon>Marchantiopsida</taxon>
        <taxon>Marchantiidae</taxon>
        <taxon>Marchantiales</taxon>
        <taxon>Ricciaceae</taxon>
        <taxon>Riccia</taxon>
    </lineage>
</organism>
<accession>A0ABD1YG09</accession>
<sequence>MVRMAAACSLNYAVTSSVNMGLHENVGACSLSSKAVVTFGAQPGVYMSFKRFKMDYDQTHFVRNCDTRKPPLRFRDL</sequence>
<gene>
    <name evidence="1" type="ORF">R1flu_014405</name>
</gene>
<dbReference type="EMBL" id="JBHFFA010000004">
    <property type="protein sequence ID" value="KAL2629719.1"/>
    <property type="molecule type" value="Genomic_DNA"/>
</dbReference>
<evidence type="ECO:0000313" key="1">
    <source>
        <dbReference type="EMBL" id="KAL2629719.1"/>
    </source>
</evidence>
<dbReference type="Proteomes" id="UP001605036">
    <property type="component" value="Unassembled WGS sequence"/>
</dbReference>
<comment type="caution">
    <text evidence="1">The sequence shown here is derived from an EMBL/GenBank/DDBJ whole genome shotgun (WGS) entry which is preliminary data.</text>
</comment>
<name>A0ABD1YG09_9MARC</name>
<keyword evidence="2" id="KW-1185">Reference proteome</keyword>
<reference evidence="1 2" key="1">
    <citation type="submission" date="2024-09" db="EMBL/GenBank/DDBJ databases">
        <title>Chromosome-scale assembly of Riccia fluitans.</title>
        <authorList>
            <person name="Paukszto L."/>
            <person name="Sawicki J."/>
            <person name="Karawczyk K."/>
            <person name="Piernik-Szablinska J."/>
            <person name="Szczecinska M."/>
            <person name="Mazdziarz M."/>
        </authorList>
    </citation>
    <scope>NUCLEOTIDE SEQUENCE [LARGE SCALE GENOMIC DNA]</scope>
    <source>
        <strain evidence="1">Rf_01</strain>
        <tissue evidence="1">Aerial parts of the thallus</tissue>
    </source>
</reference>